<organism evidence="1 2">
    <name type="scientific">[Candida] jaroonii</name>
    <dbReference type="NCBI Taxonomy" id="467808"/>
    <lineage>
        <taxon>Eukaryota</taxon>
        <taxon>Fungi</taxon>
        <taxon>Dikarya</taxon>
        <taxon>Ascomycota</taxon>
        <taxon>Saccharomycotina</taxon>
        <taxon>Pichiomycetes</taxon>
        <taxon>Debaryomycetaceae</taxon>
        <taxon>Yamadazyma</taxon>
    </lineage>
</organism>
<keyword evidence="2" id="KW-1185">Reference proteome</keyword>
<comment type="caution">
    <text evidence="1">The sequence shown here is derived from an EMBL/GenBank/DDBJ whole genome shotgun (WGS) entry which is preliminary data.</text>
</comment>
<reference evidence="1" key="1">
    <citation type="submission" date="2022-06" db="EMBL/GenBank/DDBJ databases">
        <authorList>
            <person name="Legras J.-L."/>
            <person name="Devillers H."/>
            <person name="Grondin C."/>
        </authorList>
    </citation>
    <scope>NUCLEOTIDE SEQUENCE</scope>
    <source>
        <strain evidence="1">CLIB 1444</strain>
    </source>
</reference>
<gene>
    <name evidence="1" type="ORF">CLIB1444_18S00980</name>
</gene>
<name>A0ACA9YFJ6_9ASCO</name>
<evidence type="ECO:0000313" key="2">
    <source>
        <dbReference type="Proteomes" id="UP001152531"/>
    </source>
</evidence>
<dbReference type="Proteomes" id="UP001152531">
    <property type="component" value="Unassembled WGS sequence"/>
</dbReference>
<proteinExistence type="predicted"/>
<sequence length="959" mass="109316">MQVEARTRIRQQKLRITFFGYIFVLIFFAILQVISIVFFKQGFLLSRDVSSTISYCNDTIDPCIQPTIEKTIFLVIDALRFDFVIPVEGSDKHYHNNFPILYDLAQTNPKKSTLLKFIADPPTTTLQRLKGLTTGSLPTFIDAGSNFDGDEIDEDNWLLQLYNHNKSIAFMGDDTWEALFKKYINPKYNFPYPSLNVWDIDTVDNGVLEHIYPIMEQNDWDMIIGHFLGVDHIGHRYGPNHHSMKDKLNQMNDEISKIIDKMDDKTLLVVIGDHGMDYTGNHGGDSKDELETTFFAYTKNKKFNMSPKGKEKYDISNLGSNYRSVNQVDLVPTLSLLLGIPIPHNNLGFPIDEMFKDLKIPSVKTIEQINRFRQSSPILKDTLGMPETFTIESSKSYQYQSLEHCKTLWARFDMKFIVLGVILLFFSFVFILAYSRSIPSVRVSTMSFEFIGSVIAMSLLGIVLSFSVYIVLMPQNLTLKNCIGSGVAIGMVIGFWAPIMDRFSILWLLHQIVDFFVYSFNTWSFMGLAFIVLHCLIFASNSYVIWEDKMIHFFIMTFGVGTFVSILKNPTISTNEKILGLNHSFTFLFVSRLVSMINLCREEQGGLCKPTFETTWWSIVLLHVVSFLLPLMIKSFFKLSNSFHSAGPLWINGMKFLLMLNAFYWTFEYVDNLNYFQIPSTVFKSFKLSIARIVLVISLILANYSWSRGPLCVKIDLSRPAPPEQTIPASPDEDAPELKPKATILGYGNIYGSSYFLLVINFSIAVMLVSKPLGAVAIAGLLIQILSFLEIIDLLNLRRNLVSPIIFGLLGYQHFFSSGHQATIPSIHWDVGFMTTENIIFPITHLNIFLNTFGSFIIICLSLPLITLWKIPPTNKPITALSQIITVITSLITYQTLISLSSFIFTAHFRRHLMVWKIFAPRFMLNGLLLVVINVILIFLSLWFGTGKVLTQVNRIFGK</sequence>
<keyword evidence="1" id="KW-0808">Transferase</keyword>
<dbReference type="EMBL" id="CALSDN010000018">
    <property type="protein sequence ID" value="CAH6723680.1"/>
    <property type="molecule type" value="Genomic_DNA"/>
</dbReference>
<protein>
    <submittedName>
        <fullName evidence="1">GPI ethanolamine phosphate transferase 3</fullName>
    </submittedName>
</protein>
<accession>A0ACA9YFJ6</accession>
<evidence type="ECO:0000313" key="1">
    <source>
        <dbReference type="EMBL" id="CAH6723680.1"/>
    </source>
</evidence>